<sequence length="352" mass="38396">MPSSNAAPASLITRRLAGLDPDSFEPHRLHSDDPAWANTNCYTDVWIELLSALHLDPLPAMSCAVSSQFCGDQWEFLKPRSQDLEKLYGLRFGEYLIWKPITEHLAAQFELGNFAMVEVDSYYLPDTAGTSYRTEHGKTSIIPLSLDPVAGRLSYLHNSGLYRLEGEDFQATLGTSAVHGFVPSPYVDLIDTAGLKRLGPAELLAAAEEVFAGHLQRIAESSQPQPMRRLADYLGRQAGPLAEHGLPYFHQLAFATTRQAGLAAMLAAEFCRWLSAARAGRSGTLHDAGQPDELLRAAAAFRACSDSAKQLQFKLARFASGRSTSTESELAAMPTHWETAIGILQNDPAAHG</sequence>
<proteinExistence type="predicted"/>
<accession>A0ABU1JAF7</accession>
<evidence type="ECO:0000313" key="2">
    <source>
        <dbReference type="Proteomes" id="UP001185069"/>
    </source>
</evidence>
<dbReference type="RefSeq" id="WP_309797685.1">
    <property type="nucleotide sequence ID" value="NZ_BAAAHY010000005.1"/>
</dbReference>
<dbReference type="Proteomes" id="UP001185069">
    <property type="component" value="Unassembled WGS sequence"/>
</dbReference>
<gene>
    <name evidence="1" type="ORF">JOE69_001632</name>
</gene>
<organism evidence="1 2">
    <name type="scientific">Arthrobacter russicus</name>
    <dbReference type="NCBI Taxonomy" id="172040"/>
    <lineage>
        <taxon>Bacteria</taxon>
        <taxon>Bacillati</taxon>
        <taxon>Actinomycetota</taxon>
        <taxon>Actinomycetes</taxon>
        <taxon>Micrococcales</taxon>
        <taxon>Micrococcaceae</taxon>
        <taxon>Arthrobacter</taxon>
    </lineage>
</organism>
<reference evidence="1 2" key="1">
    <citation type="submission" date="2023-07" db="EMBL/GenBank/DDBJ databases">
        <title>Sequencing the genomes of 1000 actinobacteria strains.</title>
        <authorList>
            <person name="Klenk H.-P."/>
        </authorList>
    </citation>
    <scope>NUCLEOTIDE SEQUENCE [LARGE SCALE GENOMIC DNA]</scope>
    <source>
        <strain evidence="1 2">DSM 14555</strain>
    </source>
</reference>
<keyword evidence="2" id="KW-1185">Reference proteome</keyword>
<protein>
    <recommendedName>
        <fullName evidence="3">DUF1839 domain-containing protein</fullName>
    </recommendedName>
</protein>
<dbReference type="InterPro" id="IPR014989">
    <property type="entry name" value="DUF1839"/>
</dbReference>
<comment type="caution">
    <text evidence="1">The sequence shown here is derived from an EMBL/GenBank/DDBJ whole genome shotgun (WGS) entry which is preliminary data.</text>
</comment>
<name>A0ABU1JAF7_9MICC</name>
<evidence type="ECO:0000313" key="1">
    <source>
        <dbReference type="EMBL" id="MDR6269394.1"/>
    </source>
</evidence>
<dbReference type="Pfam" id="PF08893">
    <property type="entry name" value="DUF1839"/>
    <property type="match status" value="1"/>
</dbReference>
<dbReference type="EMBL" id="JAVDQF010000001">
    <property type="protein sequence ID" value="MDR6269394.1"/>
    <property type="molecule type" value="Genomic_DNA"/>
</dbReference>
<evidence type="ECO:0008006" key="3">
    <source>
        <dbReference type="Google" id="ProtNLM"/>
    </source>
</evidence>